<dbReference type="InterPro" id="IPR013656">
    <property type="entry name" value="PAS_4"/>
</dbReference>
<feature type="domain" description="PAC" evidence="3">
    <location>
        <begin position="653"/>
        <end position="708"/>
    </location>
</feature>
<feature type="transmembrane region" description="Helical" evidence="1">
    <location>
        <begin position="31"/>
        <end position="53"/>
    </location>
</feature>
<dbReference type="PROSITE" id="PS50112">
    <property type="entry name" value="PAS"/>
    <property type="match status" value="2"/>
</dbReference>
<dbReference type="InterPro" id="IPR052155">
    <property type="entry name" value="Biofilm_reg_signaling"/>
</dbReference>
<dbReference type="Gene3D" id="3.30.450.40">
    <property type="match status" value="1"/>
</dbReference>
<feature type="domain" description="PAC" evidence="3">
    <location>
        <begin position="415"/>
        <end position="467"/>
    </location>
</feature>
<feature type="transmembrane region" description="Helical" evidence="1">
    <location>
        <begin position="7"/>
        <end position="25"/>
    </location>
</feature>
<keyword evidence="1" id="KW-0472">Membrane</keyword>
<proteinExistence type="predicted"/>
<dbReference type="PANTHER" id="PTHR44757:SF2">
    <property type="entry name" value="BIOFILM ARCHITECTURE MAINTENANCE PROTEIN MBAA"/>
    <property type="match status" value="1"/>
</dbReference>
<evidence type="ECO:0000256" key="1">
    <source>
        <dbReference type="SAM" id="Phobius"/>
    </source>
</evidence>
<comment type="caution">
    <text evidence="4">The sequence shown here is derived from an EMBL/GenBank/DDBJ whole genome shotgun (WGS) entry which is preliminary data.</text>
</comment>
<dbReference type="InterPro" id="IPR035965">
    <property type="entry name" value="PAS-like_dom_sf"/>
</dbReference>
<sequence length="953" mass="107810">MKKRIQGLSFILILALIVTLATLILRLPYGWSVSAATVSLCAGLLLLQTWMLYVKKLLIKSNTALNKPPKASAWSFDNMALLKENQEETHKKFSVSAELITNLTHPEKIVATAGVDFSDPIGKALLLIKSEMQKIKEEDEKRAWVTQGQADFGEVLRNKVEVHEYGNNIMLYLVRYLKANQGKFFIEYEDENGDPYLELIACYAYDRRKHLSEKVYAGQGALGQNMLEHDFVFITDVPDSYVKITSGLGEATPRNLVIAPLIFNETYCGAIELALFNVMEPHHIEFLKKVCENIASEIMALKTMRRTEDLLGASRTLTDELQSRESQMKKNLDDLAASQAEIALKQTELSGVINAIDSTLGTAEFNATGRLLKHNMILEKFTGLTPENLAHKDYSLITGQREETLWRKIWNGEIRSGDYKTQSASRGELWLSVTFTPITDASLNPVKLLCMIQDITQKKVKEIEFERLSIVANNTDNSVIITDKLGYIEYVNSGFTKMTGFRADEVTGQKPGKLLQGPLTDKKTIEKLSRHVAGGIPIYEEILNYSKTGDTYWVSLAINPVRNSEGEIVQYISIQADITQTKIKAMDFNQKLEALSRSNAILEIDPRGIVIDINDNYLNILGYSRNEVLGKSYSLLTQKDNVFSKLIDTVKDQGIQSGVYSRYSKTGQLHFMKLLDYPVLNLNGELEKIIEFGTDVSNERRLEKEAERREAELKSYLHGIDNTIASAEFSLAGDLLQANEIFLKVMGYAREDFVETGFKYLLGEDAATVMMWENLRLGKFFSGEFKMKNKAGKELWLNGTFNPIFVEGDTPEKIMMFAQFTTQEKEKVNDLNGMVNALKSTLPVLEFNQQFTCKTANEKAMKIFGFSRMDLRSKTIEDFIAPHYRHLWQKYKDEILRTDVANFYIPFQAGERIVTYEVSLSVIRTLEGEIGKIIVLLVKEATDIDKVSALKVV</sequence>
<dbReference type="Pfam" id="PF08448">
    <property type="entry name" value="PAS_4"/>
    <property type="match status" value="1"/>
</dbReference>
<dbReference type="CDD" id="cd00130">
    <property type="entry name" value="PAS"/>
    <property type="match status" value="5"/>
</dbReference>
<dbReference type="Gene3D" id="3.30.450.20">
    <property type="entry name" value="PAS domain"/>
    <property type="match status" value="5"/>
</dbReference>
<feature type="domain" description="PAS" evidence="2">
    <location>
        <begin position="584"/>
        <end position="640"/>
    </location>
</feature>
<evidence type="ECO:0000313" key="4">
    <source>
        <dbReference type="EMBL" id="MBL0741098.1"/>
    </source>
</evidence>
<dbReference type="InterPro" id="IPR013655">
    <property type="entry name" value="PAS_fold_3"/>
</dbReference>
<keyword evidence="1" id="KW-1133">Transmembrane helix</keyword>
<dbReference type="InterPro" id="IPR029016">
    <property type="entry name" value="GAF-like_dom_sf"/>
</dbReference>
<evidence type="ECO:0000259" key="2">
    <source>
        <dbReference type="PROSITE" id="PS50112"/>
    </source>
</evidence>
<feature type="domain" description="PAC" evidence="3">
    <location>
        <begin position="538"/>
        <end position="590"/>
    </location>
</feature>
<name>A0ABS1KP54_9BACT</name>
<accession>A0ABS1KP54</accession>
<dbReference type="RefSeq" id="WP_202008460.1">
    <property type="nucleotide sequence ID" value="NZ_JAERRB010000002.1"/>
</dbReference>
<keyword evidence="1" id="KW-0812">Transmembrane</keyword>
<dbReference type="Pfam" id="PF13426">
    <property type="entry name" value="PAS_9"/>
    <property type="match status" value="3"/>
</dbReference>
<dbReference type="NCBIfam" id="TIGR00229">
    <property type="entry name" value="sensory_box"/>
    <property type="match status" value="5"/>
</dbReference>
<organism evidence="4 5">
    <name type="scientific">Chryseolinea lacunae</name>
    <dbReference type="NCBI Taxonomy" id="2801331"/>
    <lineage>
        <taxon>Bacteria</taxon>
        <taxon>Pseudomonadati</taxon>
        <taxon>Bacteroidota</taxon>
        <taxon>Cytophagia</taxon>
        <taxon>Cytophagales</taxon>
        <taxon>Fulvivirgaceae</taxon>
        <taxon>Chryseolinea</taxon>
    </lineage>
</organism>
<protein>
    <submittedName>
        <fullName evidence="4">PAS domain S-box protein</fullName>
    </submittedName>
</protein>
<dbReference type="PROSITE" id="PS50113">
    <property type="entry name" value="PAC"/>
    <property type="match status" value="3"/>
</dbReference>
<dbReference type="InterPro" id="IPR000014">
    <property type="entry name" value="PAS"/>
</dbReference>
<evidence type="ECO:0000313" key="5">
    <source>
        <dbReference type="Proteomes" id="UP000613030"/>
    </source>
</evidence>
<dbReference type="InterPro" id="IPR000700">
    <property type="entry name" value="PAS-assoc_C"/>
</dbReference>
<dbReference type="SMART" id="SM00091">
    <property type="entry name" value="PAS"/>
    <property type="match status" value="4"/>
</dbReference>
<dbReference type="EMBL" id="JAERRB010000002">
    <property type="protein sequence ID" value="MBL0741098.1"/>
    <property type="molecule type" value="Genomic_DNA"/>
</dbReference>
<feature type="domain" description="PAS" evidence="2">
    <location>
        <begin position="464"/>
        <end position="509"/>
    </location>
</feature>
<gene>
    <name evidence="4" type="ORF">JI741_07695</name>
</gene>
<dbReference type="Proteomes" id="UP000613030">
    <property type="component" value="Unassembled WGS sequence"/>
</dbReference>
<reference evidence="4 5" key="1">
    <citation type="submission" date="2021-01" db="EMBL/GenBank/DDBJ databases">
        <title>Chryseolinea sp. Jin1 Genome sequencing and assembly.</title>
        <authorList>
            <person name="Kim I."/>
        </authorList>
    </citation>
    <scope>NUCLEOTIDE SEQUENCE [LARGE SCALE GENOMIC DNA]</scope>
    <source>
        <strain evidence="4 5">Jin1</strain>
    </source>
</reference>
<dbReference type="SUPFAM" id="SSF55785">
    <property type="entry name" value="PYP-like sensor domain (PAS domain)"/>
    <property type="match status" value="5"/>
</dbReference>
<keyword evidence="5" id="KW-1185">Reference proteome</keyword>
<evidence type="ECO:0000259" key="3">
    <source>
        <dbReference type="PROSITE" id="PS50113"/>
    </source>
</evidence>
<dbReference type="SMART" id="SM00086">
    <property type="entry name" value="PAC"/>
    <property type="match status" value="4"/>
</dbReference>
<dbReference type="InterPro" id="IPR001610">
    <property type="entry name" value="PAC"/>
</dbReference>
<dbReference type="PANTHER" id="PTHR44757">
    <property type="entry name" value="DIGUANYLATE CYCLASE DGCP"/>
    <property type="match status" value="1"/>
</dbReference>
<dbReference type="SUPFAM" id="SSF55781">
    <property type="entry name" value="GAF domain-like"/>
    <property type="match status" value="1"/>
</dbReference>
<dbReference type="Pfam" id="PF08447">
    <property type="entry name" value="PAS_3"/>
    <property type="match status" value="1"/>
</dbReference>